<dbReference type="EnsemblMetazoa" id="XM_014384658.2">
    <property type="protein sequence ID" value="XP_014240144.1"/>
    <property type="gene ID" value="LOC106661354"/>
</dbReference>
<dbReference type="Pfam" id="PF13613">
    <property type="entry name" value="HTH_Tnp_4"/>
    <property type="match status" value="1"/>
</dbReference>
<feature type="region of interest" description="Disordered" evidence="1">
    <location>
        <begin position="1"/>
        <end position="23"/>
    </location>
</feature>
<evidence type="ECO:0000259" key="2">
    <source>
        <dbReference type="Pfam" id="PF13613"/>
    </source>
</evidence>
<dbReference type="Proteomes" id="UP000494040">
    <property type="component" value="Unassembled WGS sequence"/>
</dbReference>
<dbReference type="RefSeq" id="XP_014240143.1">
    <property type="nucleotide sequence ID" value="XM_014384657.2"/>
</dbReference>
<evidence type="ECO:0000256" key="1">
    <source>
        <dbReference type="SAM" id="MobiDB-lite"/>
    </source>
</evidence>
<name>A0A8I6R6Y0_CIMLE</name>
<organism evidence="3 4">
    <name type="scientific">Cimex lectularius</name>
    <name type="common">Bed bug</name>
    <name type="synonym">Acanthia lectularia</name>
    <dbReference type="NCBI Taxonomy" id="79782"/>
    <lineage>
        <taxon>Eukaryota</taxon>
        <taxon>Metazoa</taxon>
        <taxon>Ecdysozoa</taxon>
        <taxon>Arthropoda</taxon>
        <taxon>Hexapoda</taxon>
        <taxon>Insecta</taxon>
        <taxon>Pterygota</taxon>
        <taxon>Neoptera</taxon>
        <taxon>Paraneoptera</taxon>
        <taxon>Hemiptera</taxon>
        <taxon>Heteroptera</taxon>
        <taxon>Panheteroptera</taxon>
        <taxon>Cimicomorpha</taxon>
        <taxon>Cimicidae</taxon>
        <taxon>Cimex</taxon>
    </lineage>
</organism>
<dbReference type="OrthoDB" id="7782839at2759"/>
<sequence>MSRQRKQKLASRSVGPGMAQGRDPFLNLLKEGNSAEVTSCTTPDYSDFLQSIVQSSGEQVESPSDWLFDNPSPLYPDELLDVNSLLGLDETALSLLEEEGTATVENKETFQDLKFTSTPKSGTTFCGDSGIGETSVFHGKTPREEYKTVLHDITDSHKFNIQGANDSFISITDVAGREISGISCQFQTTPVKRCKQEASPVITTLNTSKISRNIPIIRRKVNVAFPTPSSSSLSNRNKNDKIAREQLVYYSGLNVYENAVGIVKYIHLPTSELSKYKMMLLTFMKLRLDLEWKDLAYRFEIDVTEAQSIFDKTLSVLSKSVLDLLPWHVQRVNNRVTAMNFYAFVAENSSGKVLIVISNEKIPIFFVTPWYTSTQPPSLMLYIQCSKYFIPGDIICISDPLEFYQVSEEGGQLVFTQIGKITQGDTFNQDIQCVISKLSNYVLTKTSRFTDDIDIAKVMLVCCALTNFNFMDQVDSTILKKIYQRSEHFLRSSIF</sequence>
<reference evidence="3" key="1">
    <citation type="submission" date="2022-01" db="UniProtKB">
        <authorList>
            <consortium name="EnsemblMetazoa"/>
        </authorList>
    </citation>
    <scope>IDENTIFICATION</scope>
</reference>
<dbReference type="KEGG" id="clec:106661354"/>
<evidence type="ECO:0000313" key="3">
    <source>
        <dbReference type="EnsemblMetazoa" id="XP_014240143.1"/>
    </source>
</evidence>
<dbReference type="RefSeq" id="XP_014240144.1">
    <property type="nucleotide sequence ID" value="XM_014384658.2"/>
</dbReference>
<feature type="domain" description="Transposase Helix-turn-helix" evidence="2">
    <location>
        <begin position="273"/>
        <end position="319"/>
    </location>
</feature>
<dbReference type="InterPro" id="IPR027805">
    <property type="entry name" value="Transposase_HTH_dom"/>
</dbReference>
<keyword evidence="4" id="KW-1185">Reference proteome</keyword>
<dbReference type="EnsemblMetazoa" id="XM_014384657.2">
    <property type="protein sequence ID" value="XP_014240143.1"/>
    <property type="gene ID" value="LOC106661354"/>
</dbReference>
<proteinExistence type="predicted"/>
<protein>
    <recommendedName>
        <fullName evidence="2">Transposase Helix-turn-helix domain-containing protein</fullName>
    </recommendedName>
</protein>
<evidence type="ECO:0000313" key="4">
    <source>
        <dbReference type="Proteomes" id="UP000494040"/>
    </source>
</evidence>
<dbReference type="GeneID" id="106661354"/>
<dbReference type="AlphaFoldDB" id="A0A8I6R6Y0"/>
<accession>A0A8I6R6Y0</accession>